<evidence type="ECO:0000313" key="1">
    <source>
        <dbReference type="EMBL" id="SVC96411.1"/>
    </source>
</evidence>
<dbReference type="EMBL" id="UINC01121326">
    <property type="protein sequence ID" value="SVC96411.1"/>
    <property type="molecule type" value="Genomic_DNA"/>
</dbReference>
<accession>A0A382RIH9</accession>
<organism evidence="1">
    <name type="scientific">marine metagenome</name>
    <dbReference type="NCBI Taxonomy" id="408172"/>
    <lineage>
        <taxon>unclassified sequences</taxon>
        <taxon>metagenomes</taxon>
        <taxon>ecological metagenomes</taxon>
    </lineage>
</organism>
<dbReference type="AlphaFoldDB" id="A0A382RIH9"/>
<gene>
    <name evidence="1" type="ORF">METZ01_LOCUS349265</name>
</gene>
<proteinExistence type="predicted"/>
<protein>
    <submittedName>
        <fullName evidence="1">Uncharacterized protein</fullName>
    </submittedName>
</protein>
<reference evidence="1" key="1">
    <citation type="submission" date="2018-05" db="EMBL/GenBank/DDBJ databases">
        <authorList>
            <person name="Lanie J.A."/>
            <person name="Ng W.-L."/>
            <person name="Kazmierczak K.M."/>
            <person name="Andrzejewski T.M."/>
            <person name="Davidsen T.M."/>
            <person name="Wayne K.J."/>
            <person name="Tettelin H."/>
            <person name="Glass J.I."/>
            <person name="Rusch D."/>
            <person name="Podicherti R."/>
            <person name="Tsui H.-C.T."/>
            <person name="Winkler M.E."/>
        </authorList>
    </citation>
    <scope>NUCLEOTIDE SEQUENCE</scope>
</reference>
<feature type="non-terminal residue" evidence="1">
    <location>
        <position position="80"/>
    </location>
</feature>
<sequence>MKDSVSPMPAPERVLINSLSISMRSTVLSTIQNVTPLGPSSGIAKKHLSLGVTGENLVPAAFWAFVAVIPKVTVSSPTVL</sequence>
<name>A0A382RIH9_9ZZZZ</name>